<feature type="domain" description="KIB1-4 beta-propeller" evidence="1">
    <location>
        <begin position="78"/>
        <end position="327"/>
    </location>
</feature>
<evidence type="ECO:0000259" key="1">
    <source>
        <dbReference type="Pfam" id="PF03478"/>
    </source>
</evidence>
<keyword evidence="3" id="KW-1185">Reference proteome</keyword>
<gene>
    <name evidence="2" type="ORF">AARE701A_LOCUS6132</name>
</gene>
<evidence type="ECO:0000313" key="3">
    <source>
        <dbReference type="Proteomes" id="UP000682877"/>
    </source>
</evidence>
<reference evidence="2" key="1">
    <citation type="submission" date="2021-01" db="EMBL/GenBank/DDBJ databases">
        <authorList>
            <person name="Bezrukov I."/>
        </authorList>
    </citation>
    <scope>NUCLEOTIDE SEQUENCE</scope>
</reference>
<dbReference type="AlphaFoldDB" id="A0A8S1ZS34"/>
<name>A0A8S1ZS34_ARAAE</name>
<sequence>MLARRISKLAGFGIHISRCQIPRGIRLLTTSSLPSYPYLLLHMDDVVGGESPGDGSVERVVNFNYYDLVKKRRVSMEEQRIPESIYLSRNIGSSRGWMILMNNEDLTVHVTNMLNPSVPKSARKVISLPPLVPLPYSLDPSESTPLTELVRNVSLSSSPDQEDCIVAIKFWGSCISFCRRSRSDDDSSWSWSHINSLPRHFEASSLIYSNTASIFYITPLTARTSDNSRNFEQYEHKDKHGFPLVAYFMQLGPFEPPGKLSDSELKLLLGCSGGDSRFLVETPSGDIFTIMRYMQTVKKHILFCQKESDVYELETKRFELYKHDINKGAESYIRRGGIRLLTTSSSLSPAPYMLLSMDGIRRLSKRYKIANFNYYDPINQKRVTMAEQRIPESIYLSRNIGSSRGWMIRMNEEDLTVHLTNMFNPSAPKSTHRVISLPVLLTPYYHAPDLSKSMATSQVRNVSLSSFPDNPDQECILAVKFWGSFVSYCTIRDGQWRHELSLSRRASKSFVFYSNSDATFYLTPPIDTFFRKDGRNMPEPCFTCLTYYRQFGPLKHPKMGEYEFELLRRCMLVSDPAIRIRPRKTEDRGPLVRSRTAQ</sequence>
<dbReference type="EMBL" id="LR999453">
    <property type="protein sequence ID" value="CAE5965856.1"/>
    <property type="molecule type" value="Genomic_DNA"/>
</dbReference>
<dbReference type="PANTHER" id="PTHR44259:SF93">
    <property type="entry name" value="PROTEIN, PUTATIVE (DUF295)-RELATED"/>
    <property type="match status" value="1"/>
</dbReference>
<dbReference type="InterPro" id="IPR005174">
    <property type="entry name" value="KIB1-4_b-propeller"/>
</dbReference>
<proteinExistence type="predicted"/>
<dbReference type="Proteomes" id="UP000682877">
    <property type="component" value="Chromosome 3"/>
</dbReference>
<organism evidence="2 3">
    <name type="scientific">Arabidopsis arenosa</name>
    <name type="common">Sand rock-cress</name>
    <name type="synonym">Cardaminopsis arenosa</name>
    <dbReference type="NCBI Taxonomy" id="38785"/>
    <lineage>
        <taxon>Eukaryota</taxon>
        <taxon>Viridiplantae</taxon>
        <taxon>Streptophyta</taxon>
        <taxon>Embryophyta</taxon>
        <taxon>Tracheophyta</taxon>
        <taxon>Spermatophyta</taxon>
        <taxon>Magnoliopsida</taxon>
        <taxon>eudicotyledons</taxon>
        <taxon>Gunneridae</taxon>
        <taxon>Pentapetalae</taxon>
        <taxon>rosids</taxon>
        <taxon>malvids</taxon>
        <taxon>Brassicales</taxon>
        <taxon>Brassicaceae</taxon>
        <taxon>Camelineae</taxon>
        <taxon>Arabidopsis</taxon>
    </lineage>
</organism>
<evidence type="ECO:0000313" key="2">
    <source>
        <dbReference type="EMBL" id="CAE5965856.1"/>
    </source>
</evidence>
<dbReference type="Pfam" id="PF03478">
    <property type="entry name" value="Beta-prop_KIB1-4"/>
    <property type="match status" value="1"/>
</dbReference>
<protein>
    <recommendedName>
        <fullName evidence="1">KIB1-4 beta-propeller domain-containing protein</fullName>
    </recommendedName>
</protein>
<accession>A0A8S1ZS34</accession>
<dbReference type="PANTHER" id="PTHR44259">
    <property type="entry name" value="OS07G0183000 PROTEIN-RELATED"/>
    <property type="match status" value="1"/>
</dbReference>
<dbReference type="InterPro" id="IPR050942">
    <property type="entry name" value="F-box_BR-signaling"/>
</dbReference>